<proteinExistence type="predicted"/>
<feature type="non-terminal residue" evidence="1">
    <location>
        <position position="1"/>
    </location>
</feature>
<dbReference type="EMBL" id="CAJNNV010017133">
    <property type="protein sequence ID" value="CAE8604939.1"/>
    <property type="molecule type" value="Genomic_DNA"/>
</dbReference>
<comment type="caution">
    <text evidence="1">The sequence shown here is derived from an EMBL/GenBank/DDBJ whole genome shotgun (WGS) entry which is preliminary data.</text>
</comment>
<keyword evidence="2" id="KW-1185">Reference proteome</keyword>
<organism evidence="1 2">
    <name type="scientific">Polarella glacialis</name>
    <name type="common">Dinoflagellate</name>
    <dbReference type="NCBI Taxonomy" id="89957"/>
    <lineage>
        <taxon>Eukaryota</taxon>
        <taxon>Sar</taxon>
        <taxon>Alveolata</taxon>
        <taxon>Dinophyceae</taxon>
        <taxon>Suessiales</taxon>
        <taxon>Suessiaceae</taxon>
        <taxon>Polarella</taxon>
    </lineage>
</organism>
<name>A0A813EYD5_POLGL</name>
<evidence type="ECO:0000313" key="1">
    <source>
        <dbReference type="EMBL" id="CAE8604939.1"/>
    </source>
</evidence>
<gene>
    <name evidence="1" type="ORF">PGLA1383_LOCUS23079</name>
</gene>
<dbReference type="Proteomes" id="UP000654075">
    <property type="component" value="Unassembled WGS sequence"/>
</dbReference>
<reference evidence="1" key="1">
    <citation type="submission" date="2021-02" db="EMBL/GenBank/DDBJ databases">
        <authorList>
            <person name="Dougan E. K."/>
            <person name="Rhodes N."/>
            <person name="Thang M."/>
            <person name="Chan C."/>
        </authorList>
    </citation>
    <scope>NUCLEOTIDE SEQUENCE</scope>
</reference>
<dbReference type="AlphaFoldDB" id="A0A813EYD5"/>
<sequence length="141" mass="14794">VYKGQLKGWVPGTVAADAKEVAPPVGSQHHGKLLAATPREDNATIAEPSNAGSRALQADTLLSVMPPDASSTAGSQAGSTAGAPEFRSRLTWLEVNVILQQPDAVGAGTPIKVSSQYLRFRDEYLKQGQAADEAMLKRVAL</sequence>
<protein>
    <submittedName>
        <fullName evidence="1">Uncharacterized protein</fullName>
    </submittedName>
</protein>
<evidence type="ECO:0000313" key="2">
    <source>
        <dbReference type="Proteomes" id="UP000654075"/>
    </source>
</evidence>
<accession>A0A813EYD5</accession>